<proteinExistence type="predicted"/>
<keyword evidence="2" id="KW-1185">Reference proteome</keyword>
<protein>
    <submittedName>
        <fullName evidence="1">Uncharacterized protein</fullName>
    </submittedName>
</protein>
<evidence type="ECO:0000313" key="2">
    <source>
        <dbReference type="Proteomes" id="UP001391051"/>
    </source>
</evidence>
<evidence type="ECO:0000313" key="1">
    <source>
        <dbReference type="EMBL" id="KAK7965898.1"/>
    </source>
</evidence>
<gene>
    <name evidence="1" type="ORF">PG986_000175</name>
</gene>
<comment type="caution">
    <text evidence="1">The sequence shown here is derived from an EMBL/GenBank/DDBJ whole genome shotgun (WGS) entry which is preliminary data.</text>
</comment>
<organism evidence="1 2">
    <name type="scientific">Apiospora aurea</name>
    <dbReference type="NCBI Taxonomy" id="335848"/>
    <lineage>
        <taxon>Eukaryota</taxon>
        <taxon>Fungi</taxon>
        <taxon>Dikarya</taxon>
        <taxon>Ascomycota</taxon>
        <taxon>Pezizomycotina</taxon>
        <taxon>Sordariomycetes</taxon>
        <taxon>Xylariomycetidae</taxon>
        <taxon>Amphisphaeriales</taxon>
        <taxon>Apiosporaceae</taxon>
        <taxon>Apiospora</taxon>
    </lineage>
</organism>
<dbReference type="GeneID" id="92069459"/>
<sequence>MASPPFRQPSDRTLPHCSTNDGAHYSAYVAYTDVASNGTIIHGVASRSSPAVLSDDWTGLVPFEFNIPYGRIQPDSEVEGMRRLTCSHTFFYKGATDRPNGGGEVNATTTASEEGVVAVEDRRGEYAYVICQL</sequence>
<dbReference type="Proteomes" id="UP001391051">
    <property type="component" value="Unassembled WGS sequence"/>
</dbReference>
<reference evidence="1 2" key="1">
    <citation type="submission" date="2023-01" db="EMBL/GenBank/DDBJ databases">
        <title>Analysis of 21 Apiospora genomes using comparative genomics revels a genus with tremendous synthesis potential of carbohydrate active enzymes and secondary metabolites.</title>
        <authorList>
            <person name="Sorensen T."/>
        </authorList>
    </citation>
    <scope>NUCLEOTIDE SEQUENCE [LARGE SCALE GENOMIC DNA]</scope>
    <source>
        <strain evidence="1 2">CBS 24483</strain>
    </source>
</reference>
<dbReference type="RefSeq" id="XP_066705290.1">
    <property type="nucleotide sequence ID" value="XM_066836397.1"/>
</dbReference>
<name>A0ABR1QTX6_9PEZI</name>
<accession>A0ABR1QTX6</accession>
<dbReference type="EMBL" id="JAQQWE010000001">
    <property type="protein sequence ID" value="KAK7965898.1"/>
    <property type="molecule type" value="Genomic_DNA"/>
</dbReference>